<dbReference type="GO" id="GO:0046872">
    <property type="term" value="F:metal ion binding"/>
    <property type="evidence" value="ECO:0007669"/>
    <property type="project" value="InterPro"/>
</dbReference>
<dbReference type="GO" id="GO:0005524">
    <property type="term" value="F:ATP binding"/>
    <property type="evidence" value="ECO:0007669"/>
    <property type="project" value="UniProtKB-UniRule"/>
</dbReference>
<proteinExistence type="predicted"/>
<dbReference type="InterPro" id="IPR011761">
    <property type="entry name" value="ATP-grasp"/>
</dbReference>
<dbReference type="InterPro" id="IPR056855">
    <property type="entry name" value="ATP-grasp_IQCH"/>
</dbReference>
<evidence type="ECO:0000313" key="3">
    <source>
        <dbReference type="EMBL" id="NYG06221.1"/>
    </source>
</evidence>
<keyword evidence="4" id="KW-1185">Reference proteome</keyword>
<evidence type="ECO:0000256" key="1">
    <source>
        <dbReference type="PROSITE-ProRule" id="PRU00409"/>
    </source>
</evidence>
<dbReference type="PANTHER" id="PTHR14465">
    <property type="entry name" value="IQ DOMAIN-CONTAINING PROTEIN H"/>
    <property type="match status" value="1"/>
</dbReference>
<comment type="caution">
    <text evidence="3">The sequence shown here is derived from an EMBL/GenBank/DDBJ whole genome shotgun (WGS) entry which is preliminary data.</text>
</comment>
<dbReference type="AlphaFoldDB" id="A0A852WFI0"/>
<keyword evidence="1" id="KW-0067">ATP-binding</keyword>
<dbReference type="PROSITE" id="PS50975">
    <property type="entry name" value="ATP_GRASP"/>
    <property type="match status" value="1"/>
</dbReference>
<dbReference type="EMBL" id="JACCAB010000001">
    <property type="protein sequence ID" value="NYG06221.1"/>
    <property type="molecule type" value="Genomic_DNA"/>
</dbReference>
<dbReference type="Proteomes" id="UP000573599">
    <property type="component" value="Unassembled WGS sequence"/>
</dbReference>
<sequence length="532" mass="57796">MTTRAETSTAGLQDLAGRTLDDLDEGARNAAFDALQARLPEVWRAIGTNAADESVVVIPSMTVDRVVASSGGMNQALEERFLFLLLLLRQPRLRMVYVTSMPINPMVVEYYLSLLPGVIPSHARARLSLVPVGDPGPEPLTEKLLTRPRVLAQIRGLVPNRLRSHLIPYNTTELERDLALVLGIPMYGADPRLFPLGTKTGCRRLFGEAGVSYPAGYEDLHTRADLEAALRALRHERPSATGAMVKLNEGVSGAGNALVRLDGLPAVGTEGEDAELSRRIDEMELEDTRISVQAYLAKLRERGGIVEERIAGDELRSPSVQLRVTPLGEVELLSTHDQILGGPSGQSYLGCRFPADPEYAGLITRDAQRVGDLLARKGVLGRFALDFVTVREGDSWTAHAIEVNLRKGGTTHPFLTLQFLTDGRYDADAARFLTPSGEERHLVATDHLQDPSLRGLRVEDLFDLVARAGLHFDQARQTGVVFHMMSALTAYGRVGMTAIGESPSAADQLYAAAEAALLEEARAALHADPVPT</sequence>
<protein>
    <recommendedName>
        <fullName evidence="2">ATP-grasp domain-containing protein</fullName>
    </recommendedName>
</protein>
<dbReference type="Pfam" id="PF18105">
    <property type="entry name" value="PGM1_C"/>
    <property type="match status" value="1"/>
</dbReference>
<dbReference type="InterPro" id="IPR041356">
    <property type="entry name" value="PGM1_C"/>
</dbReference>
<gene>
    <name evidence="3" type="ORF">BJ986_000708</name>
</gene>
<dbReference type="Pfam" id="PF24923">
    <property type="entry name" value="ATP-grasp_IQCH"/>
    <property type="match status" value="1"/>
</dbReference>
<accession>A0A852WFI0</accession>
<organism evidence="3 4">
    <name type="scientific">Pedococcus badiiscoriae</name>
    <dbReference type="NCBI Taxonomy" id="642776"/>
    <lineage>
        <taxon>Bacteria</taxon>
        <taxon>Bacillati</taxon>
        <taxon>Actinomycetota</taxon>
        <taxon>Actinomycetes</taxon>
        <taxon>Micrococcales</taxon>
        <taxon>Intrasporangiaceae</taxon>
        <taxon>Pedococcus</taxon>
    </lineage>
</organism>
<name>A0A852WFI0_9MICO</name>
<reference evidence="3 4" key="1">
    <citation type="submission" date="2020-07" db="EMBL/GenBank/DDBJ databases">
        <title>Sequencing the genomes of 1000 actinobacteria strains.</title>
        <authorList>
            <person name="Klenk H.-P."/>
        </authorList>
    </citation>
    <scope>NUCLEOTIDE SEQUENCE [LARGE SCALE GENOMIC DNA]</scope>
    <source>
        <strain evidence="3 4">DSM 23987</strain>
    </source>
</reference>
<keyword evidence="1" id="KW-0547">Nucleotide-binding</keyword>
<evidence type="ECO:0000259" key="2">
    <source>
        <dbReference type="PROSITE" id="PS50975"/>
    </source>
</evidence>
<dbReference type="RefSeq" id="WP_179420742.1">
    <property type="nucleotide sequence ID" value="NZ_JACCAB010000001.1"/>
</dbReference>
<evidence type="ECO:0000313" key="4">
    <source>
        <dbReference type="Proteomes" id="UP000573599"/>
    </source>
</evidence>
<feature type="domain" description="ATP-grasp" evidence="2">
    <location>
        <begin position="203"/>
        <end position="434"/>
    </location>
</feature>
<dbReference type="InterPro" id="IPR038752">
    <property type="entry name" value="IQCH"/>
</dbReference>
<dbReference type="PANTHER" id="PTHR14465:SF0">
    <property type="entry name" value="IQ DOMAIN-CONTAINING PROTEIN H"/>
    <property type="match status" value="1"/>
</dbReference>